<comment type="similarity">
    <text evidence="11 12">Belongs to the TonB-dependent receptor family.</text>
</comment>
<keyword evidence="4" id="KW-0410">Iron transport</keyword>
<keyword evidence="2 11" id="KW-0813">Transport</keyword>
<evidence type="ECO:0000256" key="6">
    <source>
        <dbReference type="ARBA" id="ARBA00023004"/>
    </source>
</evidence>
<evidence type="ECO:0000256" key="5">
    <source>
        <dbReference type="ARBA" id="ARBA00022692"/>
    </source>
</evidence>
<feature type="chain" id="PRO_5002068917" description="TonB-dependent receptor" evidence="13">
    <location>
        <begin position="28"/>
        <end position="746"/>
    </location>
</feature>
<organism evidence="16 17">
    <name type="scientific">Novosphingobium malaysiense</name>
    <dbReference type="NCBI Taxonomy" id="1348853"/>
    <lineage>
        <taxon>Bacteria</taxon>
        <taxon>Pseudomonadati</taxon>
        <taxon>Pseudomonadota</taxon>
        <taxon>Alphaproteobacteria</taxon>
        <taxon>Sphingomonadales</taxon>
        <taxon>Sphingomonadaceae</taxon>
        <taxon>Novosphingobium</taxon>
    </lineage>
</organism>
<keyword evidence="5 11" id="KW-0812">Transmembrane</keyword>
<evidence type="ECO:0000256" key="4">
    <source>
        <dbReference type="ARBA" id="ARBA00022496"/>
    </source>
</evidence>
<keyword evidence="7" id="KW-0406">Ion transport</keyword>
<evidence type="ECO:0000313" key="16">
    <source>
        <dbReference type="EMBL" id="KHK90212.1"/>
    </source>
</evidence>
<dbReference type="STRING" id="1348853.LK12_16275"/>
<dbReference type="Pfam" id="PF07715">
    <property type="entry name" value="Plug"/>
    <property type="match status" value="1"/>
</dbReference>
<feature type="signal peptide" evidence="13">
    <location>
        <begin position="1"/>
        <end position="27"/>
    </location>
</feature>
<reference evidence="16 17" key="1">
    <citation type="submission" date="2014-10" db="EMBL/GenBank/DDBJ databases">
        <title>Genome sequence of Novosphingobium malaysiense MUSC 273(T).</title>
        <authorList>
            <person name="Lee L.-H."/>
        </authorList>
    </citation>
    <scope>NUCLEOTIDE SEQUENCE [LARGE SCALE GENOMIC DNA]</scope>
    <source>
        <strain evidence="16 17">MUSC 273</strain>
    </source>
</reference>
<dbReference type="CDD" id="cd01347">
    <property type="entry name" value="ligand_gated_channel"/>
    <property type="match status" value="1"/>
</dbReference>
<feature type="domain" description="TonB-dependent receptor plug" evidence="15">
    <location>
        <begin position="59"/>
        <end position="165"/>
    </location>
</feature>
<dbReference type="RefSeq" id="WP_039286324.1">
    <property type="nucleotide sequence ID" value="NZ_JTDI01000005.1"/>
</dbReference>
<dbReference type="Proteomes" id="UP000031057">
    <property type="component" value="Unassembled WGS sequence"/>
</dbReference>
<evidence type="ECO:0000256" key="12">
    <source>
        <dbReference type="RuleBase" id="RU003357"/>
    </source>
</evidence>
<evidence type="ECO:0000256" key="9">
    <source>
        <dbReference type="ARBA" id="ARBA00023136"/>
    </source>
</evidence>
<dbReference type="PROSITE" id="PS52016">
    <property type="entry name" value="TONB_DEPENDENT_REC_3"/>
    <property type="match status" value="1"/>
</dbReference>
<evidence type="ECO:0000256" key="3">
    <source>
        <dbReference type="ARBA" id="ARBA00022452"/>
    </source>
</evidence>
<dbReference type="Pfam" id="PF00593">
    <property type="entry name" value="TonB_dep_Rec_b-barrel"/>
    <property type="match status" value="1"/>
</dbReference>
<proteinExistence type="inferred from homology"/>
<name>A0A0B1ZI82_9SPHN</name>
<dbReference type="Gene3D" id="2.40.170.20">
    <property type="entry name" value="TonB-dependent receptor, beta-barrel domain"/>
    <property type="match status" value="1"/>
</dbReference>
<dbReference type="GO" id="GO:0009279">
    <property type="term" value="C:cell outer membrane"/>
    <property type="evidence" value="ECO:0007669"/>
    <property type="project" value="UniProtKB-SubCell"/>
</dbReference>
<evidence type="ECO:0000256" key="7">
    <source>
        <dbReference type="ARBA" id="ARBA00023065"/>
    </source>
</evidence>
<comment type="caution">
    <text evidence="16">The sequence shown here is derived from an EMBL/GenBank/DDBJ whole genome shotgun (WGS) entry which is preliminary data.</text>
</comment>
<evidence type="ECO:0000313" key="17">
    <source>
        <dbReference type="Proteomes" id="UP000031057"/>
    </source>
</evidence>
<keyword evidence="10 11" id="KW-0998">Cell outer membrane</keyword>
<accession>A0A0B1ZI82</accession>
<evidence type="ECO:0000256" key="11">
    <source>
        <dbReference type="PROSITE-ProRule" id="PRU01360"/>
    </source>
</evidence>
<dbReference type="InterPro" id="IPR000531">
    <property type="entry name" value="Beta-barrel_TonB"/>
</dbReference>
<dbReference type="InterPro" id="IPR036942">
    <property type="entry name" value="Beta-barrel_TonB_sf"/>
</dbReference>
<evidence type="ECO:0000256" key="10">
    <source>
        <dbReference type="ARBA" id="ARBA00023237"/>
    </source>
</evidence>
<evidence type="ECO:0000256" key="13">
    <source>
        <dbReference type="SAM" id="SignalP"/>
    </source>
</evidence>
<dbReference type="PANTHER" id="PTHR32552:SF81">
    <property type="entry name" value="TONB-DEPENDENT OUTER MEMBRANE RECEPTOR"/>
    <property type="match status" value="1"/>
</dbReference>
<dbReference type="InterPro" id="IPR012910">
    <property type="entry name" value="Plug_dom"/>
</dbReference>
<evidence type="ECO:0000256" key="8">
    <source>
        <dbReference type="ARBA" id="ARBA00023077"/>
    </source>
</evidence>
<keyword evidence="8 12" id="KW-0798">TonB box</keyword>
<dbReference type="AlphaFoldDB" id="A0A0B1ZI82"/>
<keyword evidence="13" id="KW-0732">Signal</keyword>
<evidence type="ECO:0000256" key="2">
    <source>
        <dbReference type="ARBA" id="ARBA00022448"/>
    </source>
</evidence>
<sequence>MRTPSAVHLASVLTAIALMPVATSANAQSMDQGQQTADATDSLPDGAIVVTAQRREQSLQDVPISITALSDETIKEANLTDTLSFARLAPNTQVRIFGNTPNIFIRGIGLNDFNSSSVSPIAVYRDEFALVAAASQVYPIFDLQRIEVLKGPQGTLFGKNTTGGAVSYVSRRPGYYFEGYASATVGRFGERAFEAAVTIPVSDAFRLRISGSTRRTDGDRINIYNNSRGHVVDMQAARIVSVIEPNADLKITTIGYAGRNKSDYPVGKPIGTFPGGVNALGYADPYPDDPRIVNYNISTRTDQWDLGITNIIEYQLGAVALKSVTGYDKSKGYVPADVDGSPQSLDEVYFLNRTRSFSQEFNLSGETGPLQWIAGLFYSWDKLHYPVKVDLLGELEPLGADLPLAIDAGRTTRSYAGYAQATYSLTPDFRITGGLRYTKDKLDSEVATSLVYGLFNPDVPNADPIPIIPYRRVKQGFGRWSYRAAVEYDVTPDVMAYASISHSFKQGGVYLTPLSSPAEAEPFSPETNTAYEAGVKSTLLGGALRFNIAGFYNDYGDMQVFAVRPTTNGIPSLTIQNAASAHIYGVETDFTLRPTRNFRIDGGIGWLHARFADYPNAAIDPVTGEALDFSGNPLPGAPDWSGNIAATYDLELDSGWGASARVDYSFVGRRYFDSTKIKLIGDEGYSTLDARLSIKPPGGTFEVALWGRNLTDTTYLQNATDLTSIGFSPQFYGARRSYGVTMSASF</sequence>
<evidence type="ECO:0000259" key="15">
    <source>
        <dbReference type="Pfam" id="PF07715"/>
    </source>
</evidence>
<protein>
    <recommendedName>
        <fullName evidence="18">TonB-dependent receptor</fullName>
    </recommendedName>
</protein>
<keyword evidence="17" id="KW-1185">Reference proteome</keyword>
<dbReference type="EMBL" id="JTDI01000005">
    <property type="protein sequence ID" value="KHK90212.1"/>
    <property type="molecule type" value="Genomic_DNA"/>
</dbReference>
<comment type="subcellular location">
    <subcellularLocation>
        <location evidence="1 11">Cell outer membrane</location>
        <topology evidence="1 11">Multi-pass membrane protein</topology>
    </subcellularLocation>
</comment>
<keyword evidence="3 11" id="KW-1134">Transmembrane beta strand</keyword>
<keyword evidence="9 11" id="KW-0472">Membrane</keyword>
<keyword evidence="6" id="KW-0408">Iron</keyword>
<feature type="domain" description="TonB-dependent receptor-like beta-barrel" evidence="14">
    <location>
        <begin position="259"/>
        <end position="710"/>
    </location>
</feature>
<dbReference type="SUPFAM" id="SSF56935">
    <property type="entry name" value="Porins"/>
    <property type="match status" value="1"/>
</dbReference>
<dbReference type="PANTHER" id="PTHR32552">
    <property type="entry name" value="FERRICHROME IRON RECEPTOR-RELATED"/>
    <property type="match status" value="1"/>
</dbReference>
<evidence type="ECO:0008006" key="18">
    <source>
        <dbReference type="Google" id="ProtNLM"/>
    </source>
</evidence>
<dbReference type="GO" id="GO:0006826">
    <property type="term" value="P:iron ion transport"/>
    <property type="evidence" value="ECO:0007669"/>
    <property type="project" value="UniProtKB-KW"/>
</dbReference>
<evidence type="ECO:0000256" key="1">
    <source>
        <dbReference type="ARBA" id="ARBA00004571"/>
    </source>
</evidence>
<evidence type="ECO:0000259" key="14">
    <source>
        <dbReference type="Pfam" id="PF00593"/>
    </source>
</evidence>
<dbReference type="InterPro" id="IPR039426">
    <property type="entry name" value="TonB-dep_rcpt-like"/>
</dbReference>
<gene>
    <name evidence="16" type="ORF">LK12_16275</name>
</gene>